<evidence type="ECO:0000313" key="2">
    <source>
        <dbReference type="Proteomes" id="UP000266188"/>
    </source>
</evidence>
<proteinExistence type="predicted"/>
<dbReference type="AlphaFoldDB" id="A0A3A2Z5G2"/>
<dbReference type="Proteomes" id="UP000266188">
    <property type="component" value="Unassembled WGS sequence"/>
</dbReference>
<protein>
    <submittedName>
        <fullName evidence="1">Uncharacterized protein</fullName>
    </submittedName>
</protein>
<reference evidence="2" key="1">
    <citation type="submission" date="2017-02" db="EMBL/GenBank/DDBJ databases">
        <authorList>
            <person name="Tafer H."/>
            <person name="Lopandic K."/>
        </authorList>
    </citation>
    <scope>NUCLEOTIDE SEQUENCE [LARGE SCALE GENOMIC DNA]</scope>
    <source>
        <strain evidence="2">CBS 366.77</strain>
    </source>
</reference>
<dbReference type="InterPro" id="IPR021822">
    <property type="entry name" value="DUF3405"/>
</dbReference>
<dbReference type="PANTHER" id="PTHR36205">
    <property type="entry name" value="CHROMOSOME 19, WHOLE GENOME SHOTGUN SEQUENCE"/>
    <property type="match status" value="1"/>
</dbReference>
<accession>A0A3A2Z5G2</accession>
<comment type="caution">
    <text evidence="1">The sequence shown here is derived from an EMBL/GenBank/DDBJ whole genome shotgun (WGS) entry which is preliminary data.</text>
</comment>
<evidence type="ECO:0000313" key="1">
    <source>
        <dbReference type="EMBL" id="RJE18338.1"/>
    </source>
</evidence>
<sequence length="397" mass="46535">MELALHSGGEYEVFIMVHVKDNRIPILSNHESIQQLKDKFIPPEFHNMSILFNDQILEEWYPGIEEHRAQYQHWQPVQIFSQLYSDFDYYWQFEMDARNTGHMYHFLEQLSAFAKKQPRKYLWERNAYFYIPGAHGSWDNFKQTTGANMNNKDTVWGPVPPSPDFIPTGPKPPVPDPENDSYKWGVDEEADLITLLPIFDPKDTNWTFPNMLWNLSDQTPRRASVVTMNRVSKKLLHLMHDTQRDNEQGLVSEMTAPSIALWHGLKAVYAPHPIYVDGKWTAKELARIFNPGSPENINGGNDSIWNWDHKFDHIVYRLSYMFTTQTAEDLFRRWMGFRPDSRQYTDGSYHQDSQGRNWFDGGSLHEDIYGRLCFPPMFLHPTKNTDEKKGSEMPVPV</sequence>
<dbReference type="STRING" id="2070753.A0A3A2Z5G2"/>
<dbReference type="PANTHER" id="PTHR36205:SF4">
    <property type="match status" value="1"/>
</dbReference>
<dbReference type="OrthoDB" id="3353407at2759"/>
<dbReference type="EMBL" id="MVGC01000574">
    <property type="protein sequence ID" value="RJE18338.1"/>
    <property type="molecule type" value="Genomic_DNA"/>
</dbReference>
<organism evidence="1 2">
    <name type="scientific">Aspergillus sclerotialis</name>
    <dbReference type="NCBI Taxonomy" id="2070753"/>
    <lineage>
        <taxon>Eukaryota</taxon>
        <taxon>Fungi</taxon>
        <taxon>Dikarya</taxon>
        <taxon>Ascomycota</taxon>
        <taxon>Pezizomycotina</taxon>
        <taxon>Eurotiomycetes</taxon>
        <taxon>Eurotiomycetidae</taxon>
        <taxon>Eurotiales</taxon>
        <taxon>Aspergillaceae</taxon>
        <taxon>Aspergillus</taxon>
        <taxon>Aspergillus subgen. Polypaecilum</taxon>
    </lineage>
</organism>
<keyword evidence="2" id="KW-1185">Reference proteome</keyword>
<dbReference type="Pfam" id="PF11885">
    <property type="entry name" value="DUF3405"/>
    <property type="match status" value="1"/>
</dbReference>
<name>A0A3A2Z5G2_9EURO</name>
<gene>
    <name evidence="1" type="ORF">PHISCL_09327</name>
</gene>